<dbReference type="Proteomes" id="UP000249248">
    <property type="component" value="Unassembled WGS sequence"/>
</dbReference>
<proteinExistence type="predicted"/>
<dbReference type="OrthoDB" id="5599486at2"/>
<keyword evidence="2" id="KW-1185">Reference proteome</keyword>
<dbReference type="RefSeq" id="WP_111064057.1">
    <property type="nucleotide sequence ID" value="NZ_JBHUCU010000006.1"/>
</dbReference>
<comment type="caution">
    <text evidence="1">The sequence shown here is derived from an EMBL/GenBank/DDBJ whole genome shotgun (WGS) entry which is preliminary data.</text>
</comment>
<evidence type="ECO:0000313" key="1">
    <source>
        <dbReference type="EMBL" id="PZE16359.1"/>
    </source>
</evidence>
<reference evidence="1 2" key="1">
    <citation type="submission" date="2018-06" db="EMBL/GenBank/DDBJ databases">
        <title>The draft genome sequence of Crocinitomix sp. SM1701.</title>
        <authorList>
            <person name="Zhang X."/>
        </authorList>
    </citation>
    <scope>NUCLEOTIDE SEQUENCE [LARGE SCALE GENOMIC DNA]</scope>
    <source>
        <strain evidence="1 2">SM1701</strain>
    </source>
</reference>
<evidence type="ECO:0008006" key="3">
    <source>
        <dbReference type="Google" id="ProtNLM"/>
    </source>
</evidence>
<dbReference type="EMBL" id="QKSB01000009">
    <property type="protein sequence ID" value="PZE16359.1"/>
    <property type="molecule type" value="Genomic_DNA"/>
</dbReference>
<organism evidence="1 2">
    <name type="scientific">Putridiphycobacter roseus</name>
    <dbReference type="NCBI Taxonomy" id="2219161"/>
    <lineage>
        <taxon>Bacteria</taxon>
        <taxon>Pseudomonadati</taxon>
        <taxon>Bacteroidota</taxon>
        <taxon>Flavobacteriia</taxon>
        <taxon>Flavobacteriales</taxon>
        <taxon>Crocinitomicaceae</taxon>
        <taxon>Putridiphycobacter</taxon>
    </lineage>
</organism>
<evidence type="ECO:0000313" key="2">
    <source>
        <dbReference type="Proteomes" id="UP000249248"/>
    </source>
</evidence>
<protein>
    <recommendedName>
        <fullName evidence="3">SdiA-regulated family protein</fullName>
    </recommendedName>
</protein>
<gene>
    <name evidence="1" type="ORF">DNU06_13685</name>
</gene>
<dbReference type="AlphaFoldDB" id="A0A2W1MW80"/>
<name>A0A2W1MW80_9FLAO</name>
<sequence length="291" mass="33667">MVSILKGFFFCFLFINGGLAFSKKDIEIEKIAQLPKFMYETSGLAFLNDHIITHNDGGNKAELFVLNKKGKYEKTIQVEGVQNNDWEDIALDEEKNLYIGDFGNNANSRKNLQIHIVKSGFIGKEKVTTRTIHFTYEDQQKFPPKEKELEFDCEAFIVKGGKIFLFTKCRTKPYTGISKIYILPNRPGNYEAKLIGQFQFCDNGWLTCSVTAADYHHASNTLAILTYGRLYLITDFMFNAFWKGKIKKYKIPKVKQREAICFLSDHTWLITDEYRKGLKGGDLYKMKFKKK</sequence>
<accession>A0A2W1MW80</accession>